<dbReference type="SUPFAM" id="SSF63817">
    <property type="entry name" value="Sortase"/>
    <property type="match status" value="1"/>
</dbReference>
<keyword evidence="3" id="KW-0732">Signal</keyword>
<evidence type="ECO:0000256" key="3">
    <source>
        <dbReference type="SAM" id="SignalP"/>
    </source>
</evidence>
<gene>
    <name evidence="4" type="ORF">ACFY35_25945</name>
</gene>
<keyword evidence="1" id="KW-0378">Hydrolase</keyword>
<comment type="caution">
    <text evidence="4">The sequence shown here is derived from an EMBL/GenBank/DDBJ whole genome shotgun (WGS) entry which is preliminary data.</text>
</comment>
<sequence>MPPYARLSALAALGLAVLAVVAGASPPPAAVARSAPAAGQQPAATDPSAEAFHSVRTYDTVGEPVRLRIPALKVDSKVERLGLQTDGTIAVPARTDIAGWYEYGPRPGQPGPAVILGHVDSHTGPGIFIDLYRAKPGTTVRVDRADGTSATFKITKIERVPKVQFPTDLVYAPTLDPTLRLVTCGGSFDRSRGSYRDNVIAFAEPA</sequence>
<dbReference type="Proteomes" id="UP001602245">
    <property type="component" value="Unassembled WGS sequence"/>
</dbReference>
<keyword evidence="5" id="KW-1185">Reference proteome</keyword>
<reference evidence="4 5" key="1">
    <citation type="submission" date="2024-10" db="EMBL/GenBank/DDBJ databases">
        <title>The Natural Products Discovery Center: Release of the First 8490 Sequenced Strains for Exploring Actinobacteria Biosynthetic Diversity.</title>
        <authorList>
            <person name="Kalkreuter E."/>
            <person name="Kautsar S.A."/>
            <person name="Yang D."/>
            <person name="Bader C.D."/>
            <person name="Teijaro C.N."/>
            <person name="Fluegel L."/>
            <person name="Davis C.M."/>
            <person name="Simpson J.R."/>
            <person name="Lauterbach L."/>
            <person name="Steele A.D."/>
            <person name="Gui C."/>
            <person name="Meng S."/>
            <person name="Li G."/>
            <person name="Viehrig K."/>
            <person name="Ye F."/>
            <person name="Su P."/>
            <person name="Kiefer A.F."/>
            <person name="Nichols A."/>
            <person name="Cepeda A.J."/>
            <person name="Yan W."/>
            <person name="Fan B."/>
            <person name="Jiang Y."/>
            <person name="Adhikari A."/>
            <person name="Zheng C.-J."/>
            <person name="Schuster L."/>
            <person name="Cowan T.M."/>
            <person name="Smanski M.J."/>
            <person name="Chevrette M.G."/>
            <person name="De Carvalho L.P.S."/>
            <person name="Shen B."/>
        </authorList>
    </citation>
    <scope>NUCLEOTIDE SEQUENCE [LARGE SCALE GENOMIC DNA]</scope>
    <source>
        <strain evidence="4 5">NPDC000087</strain>
    </source>
</reference>
<dbReference type="RefSeq" id="WP_020512656.1">
    <property type="nucleotide sequence ID" value="NZ_JBIAZU010000004.1"/>
</dbReference>
<dbReference type="InterPro" id="IPR005754">
    <property type="entry name" value="Sortase"/>
</dbReference>
<dbReference type="NCBIfam" id="NF033748">
    <property type="entry name" value="class_F_sortase"/>
    <property type="match status" value="1"/>
</dbReference>
<dbReference type="InterPro" id="IPR023365">
    <property type="entry name" value="Sortase_dom-sf"/>
</dbReference>
<dbReference type="Pfam" id="PF04203">
    <property type="entry name" value="Sortase"/>
    <property type="match status" value="1"/>
</dbReference>
<evidence type="ECO:0000313" key="5">
    <source>
        <dbReference type="Proteomes" id="UP001602245"/>
    </source>
</evidence>
<proteinExistence type="predicted"/>
<feature type="region of interest" description="Disordered" evidence="2">
    <location>
        <begin position="30"/>
        <end position="51"/>
    </location>
</feature>
<dbReference type="Gene3D" id="2.40.260.10">
    <property type="entry name" value="Sortase"/>
    <property type="match status" value="1"/>
</dbReference>
<feature type="compositionally biased region" description="Low complexity" evidence="2">
    <location>
        <begin position="30"/>
        <end position="39"/>
    </location>
</feature>
<dbReference type="CDD" id="cd05829">
    <property type="entry name" value="Sortase_F"/>
    <property type="match status" value="1"/>
</dbReference>
<evidence type="ECO:0000313" key="4">
    <source>
        <dbReference type="EMBL" id="MFF5292901.1"/>
    </source>
</evidence>
<protein>
    <submittedName>
        <fullName evidence="4">Class F sortase</fullName>
    </submittedName>
</protein>
<accession>A0ABW6WHZ3</accession>
<organism evidence="4 5">
    <name type="scientific">Paractinoplanes globisporus</name>
    <dbReference type="NCBI Taxonomy" id="113565"/>
    <lineage>
        <taxon>Bacteria</taxon>
        <taxon>Bacillati</taxon>
        <taxon>Actinomycetota</taxon>
        <taxon>Actinomycetes</taxon>
        <taxon>Micromonosporales</taxon>
        <taxon>Micromonosporaceae</taxon>
        <taxon>Paractinoplanes</taxon>
    </lineage>
</organism>
<evidence type="ECO:0000256" key="2">
    <source>
        <dbReference type="SAM" id="MobiDB-lite"/>
    </source>
</evidence>
<dbReference type="EMBL" id="JBIAZU010000004">
    <property type="protein sequence ID" value="MFF5292901.1"/>
    <property type="molecule type" value="Genomic_DNA"/>
</dbReference>
<evidence type="ECO:0000256" key="1">
    <source>
        <dbReference type="ARBA" id="ARBA00022801"/>
    </source>
</evidence>
<feature type="signal peptide" evidence="3">
    <location>
        <begin position="1"/>
        <end position="24"/>
    </location>
</feature>
<dbReference type="InterPro" id="IPR042001">
    <property type="entry name" value="Sortase_F"/>
</dbReference>
<feature type="chain" id="PRO_5045065570" evidence="3">
    <location>
        <begin position="25"/>
        <end position="206"/>
    </location>
</feature>
<name>A0ABW6WHZ3_9ACTN</name>